<dbReference type="PANTHER" id="PTHR30632">
    <property type="entry name" value="MOLYBDATE-BINDING PERIPLASMIC PROTEIN"/>
    <property type="match status" value="1"/>
</dbReference>
<dbReference type="PATRIC" id="fig|317.175.peg.1450"/>
<dbReference type="InterPro" id="IPR050682">
    <property type="entry name" value="ModA/WtpA"/>
</dbReference>
<dbReference type="Pfam" id="PF13531">
    <property type="entry name" value="SBP_bac_11"/>
    <property type="match status" value="1"/>
</dbReference>
<accession>A0A085VNA4</accession>
<dbReference type="PANTHER" id="PTHR30632:SF11">
    <property type="entry name" value="BLR4797 PROTEIN"/>
    <property type="match status" value="1"/>
</dbReference>
<dbReference type="EMBL" id="JPQU01000023">
    <property type="protein sequence ID" value="KFE56917.1"/>
    <property type="molecule type" value="Genomic_DNA"/>
</dbReference>
<keyword evidence="2" id="KW-1185">Reference proteome</keyword>
<comment type="caution">
    <text evidence="1">The sequence shown here is derived from an EMBL/GenBank/DDBJ whole genome shotgun (WGS) entry which is preliminary data.</text>
</comment>
<evidence type="ECO:0000313" key="2">
    <source>
        <dbReference type="Proteomes" id="UP000028631"/>
    </source>
</evidence>
<dbReference type="SUPFAM" id="SSF53850">
    <property type="entry name" value="Periplasmic binding protein-like II"/>
    <property type="match status" value="1"/>
</dbReference>
<name>A0A085VNA4_PSESX</name>
<sequence>MLSCAVSVTGVSYADDASKNPPVTLTLLSSSGVMGAVQAIAPEYEKISGVKLLIQAAPPRGANPQAIPNRLDRNEPADAVLTGGVALDRLIAQGQVDKSSRVDLGKSFIAVAVLEGAEKPDIDSMEAFRTTLINADSVAYSGSSSGAYLSHWLFPHMALDQSFKIKSNEVRDEPVGNVVARGEAQLGVQQLSELMSVPGIDIVGLIPDKAQQMILYSGGVLKKSPHPAEAKALLDYMGSDKGREAITKSGLKPMH</sequence>
<evidence type="ECO:0000313" key="1">
    <source>
        <dbReference type="EMBL" id="KFE56917.1"/>
    </source>
</evidence>
<protein>
    <submittedName>
        <fullName evidence="1">ABC transporter substrate-binding protein</fullName>
    </submittedName>
</protein>
<organism evidence="1 2">
    <name type="scientific">Pseudomonas syringae</name>
    <dbReference type="NCBI Taxonomy" id="317"/>
    <lineage>
        <taxon>Bacteria</taxon>
        <taxon>Pseudomonadati</taxon>
        <taxon>Pseudomonadota</taxon>
        <taxon>Gammaproteobacteria</taxon>
        <taxon>Pseudomonadales</taxon>
        <taxon>Pseudomonadaceae</taxon>
        <taxon>Pseudomonas</taxon>
    </lineage>
</organism>
<reference evidence="1 2" key="1">
    <citation type="submission" date="2014-07" db="EMBL/GenBank/DDBJ databases">
        <title>Draft Genome Sequences of Environmental Pseudomonas syringae strains.</title>
        <authorList>
            <person name="Baltrus D.A."/>
            <person name="Berge O."/>
            <person name="Morris C."/>
        </authorList>
    </citation>
    <scope>NUCLEOTIDE SEQUENCE [LARGE SCALE GENOMIC DNA]</scope>
    <source>
        <strain evidence="1 2">GAW0119</strain>
    </source>
</reference>
<dbReference type="GO" id="GO:0015689">
    <property type="term" value="P:molybdate ion transport"/>
    <property type="evidence" value="ECO:0007669"/>
    <property type="project" value="TreeGrafter"/>
</dbReference>
<dbReference type="GO" id="GO:0030973">
    <property type="term" value="F:molybdate ion binding"/>
    <property type="evidence" value="ECO:0007669"/>
    <property type="project" value="TreeGrafter"/>
</dbReference>
<proteinExistence type="predicted"/>
<dbReference type="Proteomes" id="UP000028631">
    <property type="component" value="Unassembled WGS sequence"/>
</dbReference>
<gene>
    <name evidence="1" type="ORF">IV01_06980</name>
</gene>
<dbReference type="Gene3D" id="3.40.190.10">
    <property type="entry name" value="Periplasmic binding protein-like II"/>
    <property type="match status" value="2"/>
</dbReference>
<dbReference type="AlphaFoldDB" id="A0A085VNA4"/>